<reference evidence="2" key="1">
    <citation type="submission" date="2023-02" db="EMBL/GenBank/DDBJ databases">
        <title>Colletotrichum kahawae CIFC_Que2 genome sequencing and assembly.</title>
        <authorList>
            <person name="Baroncelli R."/>
        </authorList>
    </citation>
    <scope>NUCLEOTIDE SEQUENCE</scope>
    <source>
        <strain evidence="2">CIFC_Que2</strain>
    </source>
</reference>
<sequence>MSDRDSQIYNALLNATSLDAREKDIVTEAWLLAKKSHDALSSAWTASREKIRRAENDTEDKACWAKFEGVRAQYALIDKFDQRKEQLARRWRPPQVIDVDEDWEDIASEDGTRDDAAEASPKAVKVRNIDPQKPVQNSDDMSAGFQASTPALLQLGLDKIVGLDAIVPPTGSIPGGQQKQGNKRWPAYMEEEYRAAKKNKTERKQRVRQRHLRSPT</sequence>
<dbReference type="AlphaFoldDB" id="A0AAE0CWL6"/>
<feature type="compositionally biased region" description="Basic residues" evidence="1">
    <location>
        <begin position="196"/>
        <end position="216"/>
    </location>
</feature>
<protein>
    <submittedName>
        <fullName evidence="2">Uncharacterized protein</fullName>
    </submittedName>
</protein>
<feature type="region of interest" description="Disordered" evidence="1">
    <location>
        <begin position="169"/>
        <end position="188"/>
    </location>
</feature>
<keyword evidence="3" id="KW-1185">Reference proteome</keyword>
<accession>A0AAE0CWL6</accession>
<evidence type="ECO:0000256" key="1">
    <source>
        <dbReference type="SAM" id="MobiDB-lite"/>
    </source>
</evidence>
<evidence type="ECO:0000313" key="2">
    <source>
        <dbReference type="EMBL" id="KAK2728146.1"/>
    </source>
</evidence>
<comment type="caution">
    <text evidence="2">The sequence shown here is derived from an EMBL/GenBank/DDBJ whole genome shotgun (WGS) entry which is preliminary data.</text>
</comment>
<feature type="region of interest" description="Disordered" evidence="1">
    <location>
        <begin position="195"/>
        <end position="216"/>
    </location>
</feature>
<dbReference type="Proteomes" id="UP001281614">
    <property type="component" value="Unassembled WGS sequence"/>
</dbReference>
<dbReference type="EMBL" id="VYYT01000886">
    <property type="protein sequence ID" value="KAK2728146.1"/>
    <property type="molecule type" value="Genomic_DNA"/>
</dbReference>
<proteinExistence type="predicted"/>
<name>A0AAE0CWL6_COLKA</name>
<evidence type="ECO:0000313" key="3">
    <source>
        <dbReference type="Proteomes" id="UP001281614"/>
    </source>
</evidence>
<gene>
    <name evidence="2" type="ORF">CKAH01_11245</name>
</gene>
<organism evidence="2 3">
    <name type="scientific">Colletotrichum kahawae</name>
    <name type="common">Coffee berry disease fungus</name>
    <dbReference type="NCBI Taxonomy" id="34407"/>
    <lineage>
        <taxon>Eukaryota</taxon>
        <taxon>Fungi</taxon>
        <taxon>Dikarya</taxon>
        <taxon>Ascomycota</taxon>
        <taxon>Pezizomycotina</taxon>
        <taxon>Sordariomycetes</taxon>
        <taxon>Hypocreomycetidae</taxon>
        <taxon>Glomerellales</taxon>
        <taxon>Glomerellaceae</taxon>
        <taxon>Colletotrichum</taxon>
        <taxon>Colletotrichum gloeosporioides species complex</taxon>
    </lineage>
</organism>